<dbReference type="InterPro" id="IPR050108">
    <property type="entry name" value="CDK"/>
</dbReference>
<dbReference type="EMBL" id="JBGMDY010000005">
    <property type="protein sequence ID" value="KAL2333898.1"/>
    <property type="molecule type" value="Genomic_DNA"/>
</dbReference>
<evidence type="ECO:0000256" key="3">
    <source>
        <dbReference type="ARBA" id="ARBA00022840"/>
    </source>
</evidence>
<evidence type="ECO:0000256" key="1">
    <source>
        <dbReference type="ARBA" id="ARBA00006485"/>
    </source>
</evidence>
<dbReference type="Gene3D" id="1.10.510.10">
    <property type="entry name" value="Transferase(Phosphotransferase) domain 1"/>
    <property type="match status" value="1"/>
</dbReference>
<dbReference type="AlphaFoldDB" id="A0ABD1MDM6"/>
<dbReference type="Pfam" id="PF00069">
    <property type="entry name" value="Pkinase"/>
    <property type="match status" value="1"/>
</dbReference>
<evidence type="ECO:0000259" key="4">
    <source>
        <dbReference type="PROSITE" id="PS50011"/>
    </source>
</evidence>
<protein>
    <recommendedName>
        <fullName evidence="4">Protein kinase domain-containing protein</fullName>
    </recommendedName>
</protein>
<comment type="similarity">
    <text evidence="1">Belongs to the protein kinase superfamily. CMGC Ser/Thr protein kinase family. CDC2/CDKX subfamily.</text>
</comment>
<keyword evidence="3" id="KW-0067">ATP-binding</keyword>
<accession>A0ABD1MDM6</accession>
<gene>
    <name evidence="5" type="ORF">Fmac_015111</name>
</gene>
<dbReference type="PANTHER" id="PTHR24056:SF387">
    <property type="entry name" value="F8L10.9 PROTEIN"/>
    <property type="match status" value="1"/>
</dbReference>
<dbReference type="PANTHER" id="PTHR24056">
    <property type="entry name" value="CELL DIVISION PROTEIN KINASE"/>
    <property type="match status" value="1"/>
</dbReference>
<dbReference type="InterPro" id="IPR008271">
    <property type="entry name" value="Ser/Thr_kinase_AS"/>
</dbReference>
<evidence type="ECO:0000256" key="2">
    <source>
        <dbReference type="ARBA" id="ARBA00022741"/>
    </source>
</evidence>
<dbReference type="InterPro" id="IPR000719">
    <property type="entry name" value="Prot_kinase_dom"/>
</dbReference>
<organism evidence="5 6">
    <name type="scientific">Flemingia macrophylla</name>
    <dbReference type="NCBI Taxonomy" id="520843"/>
    <lineage>
        <taxon>Eukaryota</taxon>
        <taxon>Viridiplantae</taxon>
        <taxon>Streptophyta</taxon>
        <taxon>Embryophyta</taxon>
        <taxon>Tracheophyta</taxon>
        <taxon>Spermatophyta</taxon>
        <taxon>Magnoliopsida</taxon>
        <taxon>eudicotyledons</taxon>
        <taxon>Gunneridae</taxon>
        <taxon>Pentapetalae</taxon>
        <taxon>rosids</taxon>
        <taxon>fabids</taxon>
        <taxon>Fabales</taxon>
        <taxon>Fabaceae</taxon>
        <taxon>Papilionoideae</taxon>
        <taxon>50 kb inversion clade</taxon>
        <taxon>NPAAA clade</taxon>
        <taxon>indigoferoid/millettioid clade</taxon>
        <taxon>Phaseoleae</taxon>
        <taxon>Flemingia</taxon>
    </lineage>
</organism>
<proteinExistence type="inferred from homology"/>
<feature type="domain" description="Protein kinase" evidence="4">
    <location>
        <begin position="1"/>
        <end position="92"/>
    </location>
</feature>
<evidence type="ECO:0000313" key="5">
    <source>
        <dbReference type="EMBL" id="KAL2333898.1"/>
    </source>
</evidence>
<dbReference type="SUPFAM" id="SSF56112">
    <property type="entry name" value="Protein kinase-like (PK-like)"/>
    <property type="match status" value="1"/>
</dbReference>
<dbReference type="GO" id="GO:0005524">
    <property type="term" value="F:ATP binding"/>
    <property type="evidence" value="ECO:0007669"/>
    <property type="project" value="UniProtKB-KW"/>
</dbReference>
<keyword evidence="6" id="KW-1185">Reference proteome</keyword>
<dbReference type="PROSITE" id="PS00108">
    <property type="entry name" value="PROTEIN_KINASE_ST"/>
    <property type="match status" value="1"/>
</dbReference>
<sequence length="92" mass="10469">MEGKHVAARWPSWLATVAREAIKGWLPRRADSFEKLDKVKCYMEQLFRGLDHCHNCGVLHRDIKGSNLLTDNNGILKIVDFGLASFFDPNQA</sequence>
<reference evidence="5 6" key="1">
    <citation type="submission" date="2024-08" db="EMBL/GenBank/DDBJ databases">
        <title>Insights into the chromosomal genome structure of Flemingia macrophylla.</title>
        <authorList>
            <person name="Ding Y."/>
            <person name="Zhao Y."/>
            <person name="Bi W."/>
            <person name="Wu M."/>
            <person name="Zhao G."/>
            <person name="Gong Y."/>
            <person name="Li W."/>
            <person name="Zhang P."/>
        </authorList>
    </citation>
    <scope>NUCLEOTIDE SEQUENCE [LARGE SCALE GENOMIC DNA]</scope>
    <source>
        <strain evidence="5">DYQJB</strain>
        <tissue evidence="5">Leaf</tissue>
    </source>
</reference>
<dbReference type="InterPro" id="IPR011009">
    <property type="entry name" value="Kinase-like_dom_sf"/>
</dbReference>
<comment type="caution">
    <text evidence="5">The sequence shown here is derived from an EMBL/GenBank/DDBJ whole genome shotgun (WGS) entry which is preliminary data.</text>
</comment>
<keyword evidence="2" id="KW-0547">Nucleotide-binding</keyword>
<evidence type="ECO:0000313" key="6">
    <source>
        <dbReference type="Proteomes" id="UP001603857"/>
    </source>
</evidence>
<name>A0ABD1MDM6_9FABA</name>
<dbReference type="Proteomes" id="UP001603857">
    <property type="component" value="Unassembled WGS sequence"/>
</dbReference>
<dbReference type="PROSITE" id="PS50011">
    <property type="entry name" value="PROTEIN_KINASE_DOM"/>
    <property type="match status" value="1"/>
</dbReference>